<gene>
    <name evidence="3" type="ORF">MUB52_11510</name>
</gene>
<dbReference type="CDD" id="cd16352">
    <property type="entry name" value="CheD"/>
    <property type="match status" value="1"/>
</dbReference>
<dbReference type="Gene3D" id="3.30.1330.200">
    <property type="match status" value="1"/>
</dbReference>
<organism evidence="3 4">
    <name type="scientific">Roseobacter sinensis</name>
    <dbReference type="NCBI Taxonomy" id="2931391"/>
    <lineage>
        <taxon>Bacteria</taxon>
        <taxon>Pseudomonadati</taxon>
        <taxon>Pseudomonadota</taxon>
        <taxon>Alphaproteobacteria</taxon>
        <taxon>Rhodobacterales</taxon>
        <taxon>Roseobacteraceae</taxon>
        <taxon>Roseobacter</taxon>
    </lineage>
</organism>
<reference evidence="3 4" key="1">
    <citation type="submission" date="2022-04" db="EMBL/GenBank/DDBJ databases">
        <title>Roseobacter sp. WL0113 is a bacterium isolated from neritic sediment.</title>
        <authorList>
            <person name="Wang L."/>
            <person name="He W."/>
            <person name="Zhang D.-F."/>
        </authorList>
    </citation>
    <scope>NUCLEOTIDE SEQUENCE [LARGE SCALE GENOMIC DNA]</scope>
    <source>
        <strain evidence="3 4">WL0113</strain>
    </source>
</reference>
<dbReference type="InterPro" id="IPR005659">
    <property type="entry name" value="Chemorcpt_Glu_NH3ase_CheD"/>
</dbReference>
<dbReference type="PANTHER" id="PTHR35147">
    <property type="entry name" value="CHEMORECEPTOR GLUTAMINE DEAMIDASE CHED-RELATED"/>
    <property type="match status" value="1"/>
</dbReference>
<dbReference type="Proteomes" id="UP001208690">
    <property type="component" value="Unassembled WGS sequence"/>
</dbReference>
<evidence type="ECO:0000256" key="2">
    <source>
        <dbReference type="ARBA" id="ARBA00022801"/>
    </source>
</evidence>
<dbReference type="EMBL" id="JALIEB010000006">
    <property type="protein sequence ID" value="MCV3272054.1"/>
    <property type="molecule type" value="Genomic_DNA"/>
</dbReference>
<evidence type="ECO:0000256" key="1">
    <source>
        <dbReference type="ARBA" id="ARBA00022500"/>
    </source>
</evidence>
<proteinExistence type="predicted"/>
<accession>A0ABT3BG26</accession>
<sequence length="128" mass="13785">MNHMLLTSSASGGGASQLLGVNAMELLINEILKQGGDRRRLRAKAFGGARMVAGLSEIGKQNSDFILNFLEREGIVCESHSLGGYTARHLKFWPASGRVMQRIRDDAPQETVAQVSAPESAGNGLELF</sequence>
<evidence type="ECO:0000313" key="4">
    <source>
        <dbReference type="Proteomes" id="UP001208690"/>
    </source>
</evidence>
<dbReference type="InterPro" id="IPR038592">
    <property type="entry name" value="CheD-like_sf"/>
</dbReference>
<keyword evidence="4" id="KW-1185">Reference proteome</keyword>
<evidence type="ECO:0000313" key="3">
    <source>
        <dbReference type="EMBL" id="MCV3272054.1"/>
    </source>
</evidence>
<dbReference type="SUPFAM" id="SSF64438">
    <property type="entry name" value="CNF1/YfiH-like putative cysteine hydrolases"/>
    <property type="match status" value="1"/>
</dbReference>
<name>A0ABT3BG26_9RHOB</name>
<comment type="caution">
    <text evidence="3">The sequence shown here is derived from an EMBL/GenBank/DDBJ whole genome shotgun (WGS) entry which is preliminary data.</text>
</comment>
<dbReference type="Pfam" id="PF03975">
    <property type="entry name" value="CheD"/>
    <property type="match status" value="1"/>
</dbReference>
<dbReference type="InterPro" id="IPR011324">
    <property type="entry name" value="Cytotoxic_necrot_fac-like_cat"/>
</dbReference>
<keyword evidence="1" id="KW-0145">Chemotaxis</keyword>
<dbReference type="PANTHER" id="PTHR35147:SF2">
    <property type="entry name" value="CHEMORECEPTOR GLUTAMINE DEAMIDASE CHED-RELATED"/>
    <property type="match status" value="1"/>
</dbReference>
<keyword evidence="2" id="KW-0378">Hydrolase</keyword>
<protein>
    <submittedName>
        <fullName evidence="3">Chemotaxis protein CheD</fullName>
    </submittedName>
</protein>